<dbReference type="SUPFAM" id="SSF52768">
    <property type="entry name" value="Arginase/deacetylase"/>
    <property type="match status" value="1"/>
</dbReference>
<reference evidence="4" key="1">
    <citation type="submission" date="2019-06" db="EMBL/GenBank/DDBJ databases">
        <title>The complete genome of Emcibacter congregatus ZYLT.</title>
        <authorList>
            <person name="Zhao Z."/>
        </authorList>
    </citation>
    <scope>NUCLEOTIDE SEQUENCE [LARGE SCALE GENOMIC DNA]</scope>
    <source>
        <strain evidence="4">MCCC 1A06723</strain>
    </source>
</reference>
<proteinExistence type="inferred from homology"/>
<evidence type="ECO:0000313" key="3">
    <source>
        <dbReference type="EMBL" id="TPD60198.1"/>
    </source>
</evidence>
<sequence length="369" mass="39955">MKKTGFVFHELYTWHDTGNYAGFLAPGFPLQPGLHNENPETKRRFNNLLVASGLSNRLTPIEPREATEEEIMLFHTPDYVRKVKALSDGEGGDAGELTHVGKGSYEIAKLSAGGVIEAVNAVMSGKCDNAYALVRPPGHHADADTGRGFCIFGNVVIAARYALKHLNTKKIAVVDWDVHHGNGTETAFYNDPNVLTISLHQDNWYPQGRGLVADVGEGDGEGYNINLPLPPGSGVGAYKAAFERVVAPALRTFQPDLIFVASGFDASAFDPLGRQMMHSRGYAELTKIVMDAADDVCGGKIVMCHEGGYSAYYVPFCGLAVLEQLSGVNSGVEDPYLDFAAGMAKQDLQPAQNDLISEVESICQKYRLI</sequence>
<dbReference type="EMBL" id="VFIY01000008">
    <property type="protein sequence ID" value="TPD60198.1"/>
    <property type="molecule type" value="Genomic_DNA"/>
</dbReference>
<dbReference type="GO" id="GO:0004407">
    <property type="term" value="F:histone deacetylase activity"/>
    <property type="evidence" value="ECO:0007669"/>
    <property type="project" value="TreeGrafter"/>
</dbReference>
<protein>
    <submittedName>
        <fullName evidence="3">Class II histone deacetylase</fullName>
    </submittedName>
</protein>
<evidence type="ECO:0000256" key="1">
    <source>
        <dbReference type="ARBA" id="ARBA00005947"/>
    </source>
</evidence>
<dbReference type="InterPro" id="IPR023801">
    <property type="entry name" value="His_deacetylse_dom"/>
</dbReference>
<comment type="similarity">
    <text evidence="1">Belongs to the histone deacetylase family.</text>
</comment>
<feature type="domain" description="Histone deacetylase" evidence="2">
    <location>
        <begin position="35"/>
        <end position="322"/>
    </location>
</feature>
<dbReference type="Proteomes" id="UP000319148">
    <property type="component" value="Unassembled WGS sequence"/>
</dbReference>
<organism evidence="3 4">
    <name type="scientific">Emcibacter nanhaiensis</name>
    <dbReference type="NCBI Taxonomy" id="1505037"/>
    <lineage>
        <taxon>Bacteria</taxon>
        <taxon>Pseudomonadati</taxon>
        <taxon>Pseudomonadota</taxon>
        <taxon>Alphaproteobacteria</taxon>
        <taxon>Emcibacterales</taxon>
        <taxon>Emcibacteraceae</taxon>
        <taxon>Emcibacter</taxon>
    </lineage>
</organism>
<comment type="caution">
    <text evidence="3">The sequence shown here is derived from an EMBL/GenBank/DDBJ whole genome shotgun (WGS) entry which is preliminary data.</text>
</comment>
<dbReference type="PANTHER" id="PTHR10625">
    <property type="entry name" value="HISTONE DEACETYLASE HDAC1-RELATED"/>
    <property type="match status" value="1"/>
</dbReference>
<dbReference type="RefSeq" id="WP_139940608.1">
    <property type="nucleotide sequence ID" value="NZ_JBHSYP010000027.1"/>
</dbReference>
<dbReference type="GO" id="GO:0040029">
    <property type="term" value="P:epigenetic regulation of gene expression"/>
    <property type="evidence" value="ECO:0007669"/>
    <property type="project" value="TreeGrafter"/>
</dbReference>
<gene>
    <name evidence="3" type="ORF">FIV46_09075</name>
</gene>
<dbReference type="OrthoDB" id="9808367at2"/>
<accession>A0A501PJH8</accession>
<evidence type="ECO:0000259" key="2">
    <source>
        <dbReference type="Pfam" id="PF00850"/>
    </source>
</evidence>
<dbReference type="Gene3D" id="3.40.800.20">
    <property type="entry name" value="Histone deacetylase domain"/>
    <property type="match status" value="1"/>
</dbReference>
<keyword evidence="4" id="KW-1185">Reference proteome</keyword>
<dbReference type="PRINTS" id="PR01270">
    <property type="entry name" value="HDASUPER"/>
</dbReference>
<dbReference type="InterPro" id="IPR037138">
    <property type="entry name" value="His_deacetylse_dom_sf"/>
</dbReference>
<evidence type="ECO:0000313" key="4">
    <source>
        <dbReference type="Proteomes" id="UP000319148"/>
    </source>
</evidence>
<dbReference type="CDD" id="cd09996">
    <property type="entry name" value="HDAC_classII_1"/>
    <property type="match status" value="1"/>
</dbReference>
<dbReference type="Pfam" id="PF00850">
    <property type="entry name" value="Hist_deacetyl"/>
    <property type="match status" value="1"/>
</dbReference>
<name>A0A501PJH8_9PROT</name>
<dbReference type="AlphaFoldDB" id="A0A501PJH8"/>
<dbReference type="PANTHER" id="PTHR10625:SF31">
    <property type="entry name" value="HISTONE DEACETYLASE DOMAIN-CONTAINING PROTEIN"/>
    <property type="match status" value="1"/>
</dbReference>
<dbReference type="InterPro" id="IPR023696">
    <property type="entry name" value="Ureohydrolase_dom_sf"/>
</dbReference>
<dbReference type="InterPro" id="IPR000286">
    <property type="entry name" value="HDACs"/>
</dbReference>
<dbReference type="GO" id="GO:0005737">
    <property type="term" value="C:cytoplasm"/>
    <property type="evidence" value="ECO:0007669"/>
    <property type="project" value="TreeGrafter"/>
</dbReference>